<comment type="caution">
    <text evidence="1">The sequence shown here is derived from an EMBL/GenBank/DDBJ whole genome shotgun (WGS) entry which is preliminary data.</text>
</comment>
<reference evidence="1" key="1">
    <citation type="journal article" date="2019" name="Sci. Rep.">
        <title>Draft genome of Tanacetum cinerariifolium, the natural source of mosquito coil.</title>
        <authorList>
            <person name="Yamashiro T."/>
            <person name="Shiraishi A."/>
            <person name="Satake H."/>
            <person name="Nakayama K."/>
        </authorList>
    </citation>
    <scope>NUCLEOTIDE SEQUENCE</scope>
</reference>
<dbReference type="AlphaFoldDB" id="A0A699IKE9"/>
<evidence type="ECO:0000313" key="1">
    <source>
        <dbReference type="EMBL" id="GEZ64339.1"/>
    </source>
</evidence>
<organism evidence="1">
    <name type="scientific">Tanacetum cinerariifolium</name>
    <name type="common">Dalmatian daisy</name>
    <name type="synonym">Chrysanthemum cinerariifolium</name>
    <dbReference type="NCBI Taxonomy" id="118510"/>
    <lineage>
        <taxon>Eukaryota</taxon>
        <taxon>Viridiplantae</taxon>
        <taxon>Streptophyta</taxon>
        <taxon>Embryophyta</taxon>
        <taxon>Tracheophyta</taxon>
        <taxon>Spermatophyta</taxon>
        <taxon>Magnoliopsida</taxon>
        <taxon>eudicotyledons</taxon>
        <taxon>Gunneridae</taxon>
        <taxon>Pentapetalae</taxon>
        <taxon>asterids</taxon>
        <taxon>campanulids</taxon>
        <taxon>Asterales</taxon>
        <taxon>Asteraceae</taxon>
        <taxon>Asteroideae</taxon>
        <taxon>Anthemideae</taxon>
        <taxon>Anthemidinae</taxon>
        <taxon>Tanacetum</taxon>
    </lineage>
</organism>
<dbReference type="EMBL" id="BKCJ010304506">
    <property type="protein sequence ID" value="GEZ64339.1"/>
    <property type="molecule type" value="Genomic_DNA"/>
</dbReference>
<gene>
    <name evidence="1" type="ORF">Tci_536312</name>
</gene>
<proteinExistence type="predicted"/>
<name>A0A699IKE9_TANCI</name>
<sequence>MTQLTSMCEMFCQFVQKKQEEKRIEEEQATKAQNWKLPVCYDDDDDAERSNSLQDNIISRLPPLSAITPNEPVDSLSIGDEHLNTILATKSDEFIKSCVENLVPNPSESKGENGYDVPACFTTFSNILFDADYESNSSDYQSRSEKDFPEEIFSNPLFEEEIISTKIDPHHFDAESNLIESMLNRDSSIISSSSNIDSLLNEFTGELTLLKSIRPGIDETDCYHENEIRLIERLLYDNSSPRPPEEFVSENSNANIESFSPSLIPVEDSNYRMEEIGLSFNPDDPMPPSIKEDDDDSERDILIHEELLDNYSLSLPENESFYFDIPSFSRPPAKPPDGNTGILNIKMMGDISDQKVPMPKLIITRVSNQEKSPDLLSHRGLKIFQLSAKRPMMIHGKNIPILDVPLFYFYPP</sequence>
<accession>A0A699IKE9</accession>
<evidence type="ECO:0008006" key="2">
    <source>
        <dbReference type="Google" id="ProtNLM"/>
    </source>
</evidence>
<protein>
    <recommendedName>
        <fullName evidence="2">Reverse transcriptase domain-containing protein</fullName>
    </recommendedName>
</protein>